<evidence type="ECO:0000313" key="3">
    <source>
        <dbReference type="WBParaSite" id="NBR_0001999301-mRNA-1"/>
    </source>
</evidence>
<name>A0A0N4YRX1_NIPBR</name>
<evidence type="ECO:0000313" key="2">
    <source>
        <dbReference type="Proteomes" id="UP000271162"/>
    </source>
</evidence>
<sequence>MVVVGNRIRNTNDEPLRRRGGDGGRFEKLAKTASKSPVPWSLLYADGVMLESEDREELELLVQFWSDRLAQFGVRLSVSKTEYLTTQGEMAFIVIPFKVERKRPALPLALGGMACRECVADYGGADFALKVKTDSWNAKSFVRYYV</sequence>
<keyword evidence="2" id="KW-1185">Reference proteome</keyword>
<dbReference type="AlphaFoldDB" id="A0A0N4YRX1"/>
<organism evidence="3">
    <name type="scientific">Nippostrongylus brasiliensis</name>
    <name type="common">Rat hookworm</name>
    <dbReference type="NCBI Taxonomy" id="27835"/>
    <lineage>
        <taxon>Eukaryota</taxon>
        <taxon>Metazoa</taxon>
        <taxon>Ecdysozoa</taxon>
        <taxon>Nematoda</taxon>
        <taxon>Chromadorea</taxon>
        <taxon>Rhabditida</taxon>
        <taxon>Rhabditina</taxon>
        <taxon>Rhabditomorpha</taxon>
        <taxon>Strongyloidea</taxon>
        <taxon>Heligmosomidae</taxon>
        <taxon>Nippostrongylus</taxon>
    </lineage>
</organism>
<accession>A0A0N4YRX1</accession>
<evidence type="ECO:0000313" key="1">
    <source>
        <dbReference type="EMBL" id="VDL83730.1"/>
    </source>
</evidence>
<dbReference type="EMBL" id="UYSL01024692">
    <property type="protein sequence ID" value="VDL83730.1"/>
    <property type="molecule type" value="Genomic_DNA"/>
</dbReference>
<gene>
    <name evidence="1" type="ORF">NBR_LOCUS19994</name>
</gene>
<dbReference type="STRING" id="27835.A0A0N4YRX1"/>
<dbReference type="Proteomes" id="UP000271162">
    <property type="component" value="Unassembled WGS sequence"/>
</dbReference>
<dbReference type="WBParaSite" id="NBR_0001999301-mRNA-1">
    <property type="protein sequence ID" value="NBR_0001999301-mRNA-1"/>
    <property type="gene ID" value="NBR_0001999301"/>
</dbReference>
<protein>
    <submittedName>
        <fullName evidence="3">Reverse transcriptase domain-containing protein</fullName>
    </submittedName>
</protein>
<reference evidence="3" key="1">
    <citation type="submission" date="2017-02" db="UniProtKB">
        <authorList>
            <consortium name="WormBaseParasite"/>
        </authorList>
    </citation>
    <scope>IDENTIFICATION</scope>
</reference>
<reference evidence="1 2" key="2">
    <citation type="submission" date="2018-11" db="EMBL/GenBank/DDBJ databases">
        <authorList>
            <consortium name="Pathogen Informatics"/>
        </authorList>
    </citation>
    <scope>NUCLEOTIDE SEQUENCE [LARGE SCALE GENOMIC DNA]</scope>
</reference>
<proteinExistence type="predicted"/>